<accession>A0A512N584</accession>
<keyword evidence="5" id="KW-0862">Zinc</keyword>
<dbReference type="AlphaFoldDB" id="A0A512N584"/>
<dbReference type="EMBL" id="BKAJ01000023">
    <property type="protein sequence ID" value="GEP54149.1"/>
    <property type="molecule type" value="Genomic_DNA"/>
</dbReference>
<dbReference type="OrthoDB" id="9773738at2"/>
<dbReference type="PANTHER" id="PTHR42978:SF2">
    <property type="entry name" value="102 KBASES UNSTABLE REGION: FROM 1 TO 119443"/>
    <property type="match status" value="1"/>
</dbReference>
<proteinExistence type="inferred from homology"/>
<reference evidence="8 9" key="1">
    <citation type="submission" date="2019-07" db="EMBL/GenBank/DDBJ databases">
        <title>Whole genome shotgun sequence of Reyranella soli NBRC 108950.</title>
        <authorList>
            <person name="Hosoyama A."/>
            <person name="Uohara A."/>
            <person name="Ohji S."/>
            <person name="Ichikawa N."/>
        </authorList>
    </citation>
    <scope>NUCLEOTIDE SEQUENCE [LARGE SCALE GENOMIC DNA]</scope>
    <source>
        <strain evidence="8 9">NBRC 108950</strain>
    </source>
</reference>
<comment type="cofactor">
    <cofactor evidence="1">
        <name>Zn(2+)</name>
        <dbReference type="ChEBI" id="CHEBI:29105"/>
    </cofactor>
</comment>
<comment type="similarity">
    <text evidence="2">Belongs to the metallo-beta-lactamase superfamily.</text>
</comment>
<evidence type="ECO:0000256" key="2">
    <source>
        <dbReference type="ARBA" id="ARBA00007749"/>
    </source>
</evidence>
<keyword evidence="3" id="KW-0479">Metal-binding</keyword>
<keyword evidence="6" id="KW-0732">Signal</keyword>
<gene>
    <name evidence="8" type="primary">attM_2</name>
    <name evidence="8" type="ORF">RSO01_13150</name>
</gene>
<dbReference type="CDD" id="cd07729">
    <property type="entry name" value="AHL_lactonase_MBL-fold"/>
    <property type="match status" value="1"/>
</dbReference>
<dbReference type="Pfam" id="PF00753">
    <property type="entry name" value="Lactamase_B"/>
    <property type="match status" value="1"/>
</dbReference>
<comment type="caution">
    <text evidence="8">The sequence shown here is derived from an EMBL/GenBank/DDBJ whole genome shotgun (WGS) entry which is preliminary data.</text>
</comment>
<evidence type="ECO:0000256" key="4">
    <source>
        <dbReference type="ARBA" id="ARBA00022801"/>
    </source>
</evidence>
<name>A0A512N584_9HYPH</name>
<evidence type="ECO:0000256" key="6">
    <source>
        <dbReference type="SAM" id="SignalP"/>
    </source>
</evidence>
<dbReference type="SUPFAM" id="SSF56281">
    <property type="entry name" value="Metallo-hydrolase/oxidoreductase"/>
    <property type="match status" value="1"/>
</dbReference>
<dbReference type="PANTHER" id="PTHR42978">
    <property type="entry name" value="QUORUM-QUENCHING LACTONASE YTNP-RELATED-RELATED"/>
    <property type="match status" value="1"/>
</dbReference>
<keyword evidence="4" id="KW-0378">Hydrolase</keyword>
<dbReference type="InterPro" id="IPR051013">
    <property type="entry name" value="MBL_superfamily_lactonases"/>
</dbReference>
<feature type="domain" description="Metallo-beta-lactamase" evidence="7">
    <location>
        <begin position="56"/>
        <end position="275"/>
    </location>
</feature>
<keyword evidence="9" id="KW-1185">Reference proteome</keyword>
<evidence type="ECO:0000313" key="9">
    <source>
        <dbReference type="Proteomes" id="UP000321058"/>
    </source>
</evidence>
<dbReference type="Proteomes" id="UP000321058">
    <property type="component" value="Unassembled WGS sequence"/>
</dbReference>
<sequence>MFGKALAGIAAIAIGSSFSVAQAQDTKLYAFSSGALTIGKGALVNGASDTPPIQVPVGFYVIRHPKGNVLFDTGNNDKIIKDPSYWGAAFNALKPVNTPDVAIDVQLQKIGLKPDDIKYVVPSHLHLDHGGNVGKFPNSTIVVQRDEILNAFWPKAGTGGPYMIGDVMPLRSPNTDYPNAQKMLQLEGDLDLFGDGALVIKRWVAHTPGSQMMTVRLKNTGLIILTGDNVYMRENVEKSIPPNIVLAYNPQGFLTAFEWIRMTMANEKADFFTAHDPDAFKAMKKAPEFYD</sequence>
<dbReference type="SMART" id="SM00849">
    <property type="entry name" value="Lactamase_B"/>
    <property type="match status" value="1"/>
</dbReference>
<evidence type="ECO:0000256" key="3">
    <source>
        <dbReference type="ARBA" id="ARBA00022723"/>
    </source>
</evidence>
<evidence type="ECO:0000313" key="8">
    <source>
        <dbReference type="EMBL" id="GEP54149.1"/>
    </source>
</evidence>
<evidence type="ECO:0000256" key="5">
    <source>
        <dbReference type="ARBA" id="ARBA00022833"/>
    </source>
</evidence>
<dbReference type="GO" id="GO:0016787">
    <property type="term" value="F:hydrolase activity"/>
    <property type="evidence" value="ECO:0007669"/>
    <property type="project" value="UniProtKB-KW"/>
</dbReference>
<feature type="signal peptide" evidence="6">
    <location>
        <begin position="1"/>
        <end position="23"/>
    </location>
</feature>
<dbReference type="InterPro" id="IPR036866">
    <property type="entry name" value="RibonucZ/Hydroxyglut_hydro"/>
</dbReference>
<evidence type="ECO:0000259" key="7">
    <source>
        <dbReference type="SMART" id="SM00849"/>
    </source>
</evidence>
<dbReference type="Gene3D" id="3.60.15.10">
    <property type="entry name" value="Ribonuclease Z/Hydroxyacylglutathione hydrolase-like"/>
    <property type="match status" value="1"/>
</dbReference>
<dbReference type="InterPro" id="IPR001279">
    <property type="entry name" value="Metallo-B-lactamas"/>
</dbReference>
<dbReference type="RefSeq" id="WP_147147431.1">
    <property type="nucleotide sequence ID" value="NZ_BKAJ01000023.1"/>
</dbReference>
<protein>
    <submittedName>
        <fullName evidence="8">N-acyl homoserine lactonase AttM</fullName>
    </submittedName>
</protein>
<dbReference type="GO" id="GO:0046872">
    <property type="term" value="F:metal ion binding"/>
    <property type="evidence" value="ECO:0007669"/>
    <property type="project" value="UniProtKB-KW"/>
</dbReference>
<organism evidence="8 9">
    <name type="scientific">Reyranella soli</name>
    <dbReference type="NCBI Taxonomy" id="1230389"/>
    <lineage>
        <taxon>Bacteria</taxon>
        <taxon>Pseudomonadati</taxon>
        <taxon>Pseudomonadota</taxon>
        <taxon>Alphaproteobacteria</taxon>
        <taxon>Hyphomicrobiales</taxon>
        <taxon>Reyranellaceae</taxon>
        <taxon>Reyranella</taxon>
    </lineage>
</organism>
<evidence type="ECO:0000256" key="1">
    <source>
        <dbReference type="ARBA" id="ARBA00001947"/>
    </source>
</evidence>
<feature type="chain" id="PRO_5021996363" evidence="6">
    <location>
        <begin position="24"/>
        <end position="291"/>
    </location>
</feature>